<sequence>MCRVAVLSITAANAGITLSSASLVVFAELFWNPGILTQAEDRVHRIGQQNCVVIQYLVAKGTADDYIWPMVCSKLDTLGKAGLSKDSFYDVDLKVSADSKQPRLEDFFPADESWVDFIDADSTDGCSTAKKTKVH</sequence>
<dbReference type="GO" id="GO:0031297">
    <property type="term" value="P:replication fork processing"/>
    <property type="evidence" value="ECO:0007669"/>
    <property type="project" value="TreeGrafter"/>
</dbReference>
<dbReference type="EMBL" id="GBZX01000633">
    <property type="protein sequence ID" value="JAG92107.1"/>
    <property type="molecule type" value="mRNA"/>
</dbReference>
<dbReference type="InterPro" id="IPR027417">
    <property type="entry name" value="P-loop_NTPase"/>
</dbReference>
<dbReference type="GO" id="GO:0043596">
    <property type="term" value="C:nuclear replication fork"/>
    <property type="evidence" value="ECO:0007669"/>
    <property type="project" value="TreeGrafter"/>
</dbReference>
<protein>
    <submittedName>
        <fullName evidence="3">Putative chromatin remodeling protein</fullName>
    </submittedName>
</protein>
<evidence type="ECO:0000259" key="2">
    <source>
        <dbReference type="Pfam" id="PF00271"/>
    </source>
</evidence>
<dbReference type="AlphaFoldDB" id="A0A0C9SDK6"/>
<dbReference type="InterPro" id="IPR001650">
    <property type="entry name" value="Helicase_C-like"/>
</dbReference>
<dbReference type="InterPro" id="IPR049730">
    <property type="entry name" value="SNF2/RAD54-like_C"/>
</dbReference>
<keyword evidence="1" id="KW-0378">Hydrolase</keyword>
<dbReference type="Pfam" id="PF00271">
    <property type="entry name" value="Helicase_C"/>
    <property type="match status" value="1"/>
</dbReference>
<evidence type="ECO:0000256" key="1">
    <source>
        <dbReference type="ARBA" id="ARBA00022801"/>
    </source>
</evidence>
<dbReference type="CDD" id="cd18793">
    <property type="entry name" value="SF2_C_SNF"/>
    <property type="match status" value="1"/>
</dbReference>
<dbReference type="Gene3D" id="3.40.50.300">
    <property type="entry name" value="P-loop containing nucleotide triphosphate hydrolases"/>
    <property type="match status" value="1"/>
</dbReference>
<dbReference type="GO" id="GO:0006281">
    <property type="term" value="P:DNA repair"/>
    <property type="evidence" value="ECO:0007669"/>
    <property type="project" value="TreeGrafter"/>
</dbReference>
<dbReference type="SUPFAM" id="SSF52540">
    <property type="entry name" value="P-loop containing nucleoside triphosphate hydrolases"/>
    <property type="match status" value="1"/>
</dbReference>
<organism evidence="3">
    <name type="scientific">Amblyomma americanum</name>
    <name type="common">Lone star tick</name>
    <dbReference type="NCBI Taxonomy" id="6943"/>
    <lineage>
        <taxon>Eukaryota</taxon>
        <taxon>Metazoa</taxon>
        <taxon>Ecdysozoa</taxon>
        <taxon>Arthropoda</taxon>
        <taxon>Chelicerata</taxon>
        <taxon>Arachnida</taxon>
        <taxon>Acari</taxon>
        <taxon>Parasitiformes</taxon>
        <taxon>Ixodida</taxon>
        <taxon>Ixodoidea</taxon>
        <taxon>Ixodidae</taxon>
        <taxon>Amblyomminae</taxon>
        <taxon>Amblyomma</taxon>
    </lineage>
</organism>
<dbReference type="GO" id="GO:0016787">
    <property type="term" value="F:hydrolase activity"/>
    <property type="evidence" value="ECO:0007669"/>
    <property type="project" value="UniProtKB-KW"/>
</dbReference>
<name>A0A0C9SDK6_AMBAM</name>
<evidence type="ECO:0000313" key="3">
    <source>
        <dbReference type="EMBL" id="JAG92107.1"/>
    </source>
</evidence>
<reference evidence="3" key="1">
    <citation type="journal article" date="2015" name="PLoS ONE">
        <title>An Insight into the Sialome of the Lone Star Tick, Amblyomma americanum, with a Glimpse on Its Time Dependent Gene Expression.</title>
        <authorList>
            <person name="Karim S."/>
            <person name="Ribeiro J.M."/>
        </authorList>
    </citation>
    <scope>NUCLEOTIDE SEQUENCE</scope>
    <source>
        <tissue evidence="3">Salivary gland</tissue>
    </source>
</reference>
<dbReference type="PANTHER" id="PTHR45766:SF6">
    <property type="entry name" value="SWI_SNF-RELATED MATRIX-ASSOCIATED ACTIN-DEPENDENT REGULATOR OF CHROMATIN SUBFAMILY A-LIKE PROTEIN 1"/>
    <property type="match status" value="1"/>
</dbReference>
<feature type="domain" description="Helicase C-terminal" evidence="2">
    <location>
        <begin position="5"/>
        <end position="47"/>
    </location>
</feature>
<dbReference type="PANTHER" id="PTHR45766">
    <property type="entry name" value="DNA ANNEALING HELICASE AND ENDONUCLEASE ZRANB3 FAMILY MEMBER"/>
    <property type="match status" value="1"/>
</dbReference>
<proteinExistence type="evidence at transcript level"/>
<accession>A0A0C9SDK6</accession>